<organism evidence="1 2">
    <name type="scientific">Kordia algicida OT-1</name>
    <dbReference type="NCBI Taxonomy" id="391587"/>
    <lineage>
        <taxon>Bacteria</taxon>
        <taxon>Pseudomonadati</taxon>
        <taxon>Bacteroidota</taxon>
        <taxon>Flavobacteriia</taxon>
        <taxon>Flavobacteriales</taxon>
        <taxon>Flavobacteriaceae</taxon>
        <taxon>Kordia</taxon>
    </lineage>
</organism>
<name>A9DUD0_9FLAO</name>
<evidence type="ECO:0000313" key="2">
    <source>
        <dbReference type="Proteomes" id="UP000002945"/>
    </source>
</evidence>
<dbReference type="Proteomes" id="UP000002945">
    <property type="component" value="Unassembled WGS sequence"/>
</dbReference>
<dbReference type="OrthoDB" id="1431790at2"/>
<comment type="caution">
    <text evidence="1">The sequence shown here is derived from an EMBL/GenBank/DDBJ whole genome shotgun (WGS) entry which is preliminary data.</text>
</comment>
<dbReference type="RefSeq" id="WP_007093105.1">
    <property type="nucleotide sequence ID" value="NZ_CP142125.1"/>
</dbReference>
<keyword evidence="2" id="KW-1185">Reference proteome</keyword>
<dbReference type="AlphaFoldDB" id="A9DUD0"/>
<sequence length="127" mass="15155">MKKVIGLFLIFVMFALLSFSTQNNCRKYFKGKWKYEKYDAEYIYVVREEKVQRAYMENGKYYYEFSINWLSDCSYELTYVGTNSPNPAVAKIGEKFSVEITNINDSITEYKTIFREKTDVGRMVRMK</sequence>
<dbReference type="EMBL" id="ABIB01000004">
    <property type="protein sequence ID" value="EDP96275.1"/>
    <property type="molecule type" value="Genomic_DNA"/>
</dbReference>
<gene>
    <name evidence="1" type="ORF">KAOT1_02662</name>
</gene>
<dbReference type="STRING" id="391587.KAOT1_02662"/>
<dbReference type="HOGENOM" id="CLU_1967643_0_0_10"/>
<proteinExistence type="predicted"/>
<protein>
    <submittedName>
        <fullName evidence="1">Uncharacterized protein</fullName>
    </submittedName>
</protein>
<evidence type="ECO:0000313" key="1">
    <source>
        <dbReference type="EMBL" id="EDP96275.1"/>
    </source>
</evidence>
<accession>A9DUD0</accession>
<reference evidence="1 2" key="1">
    <citation type="journal article" date="2011" name="J. Bacteriol.">
        <title>Genome sequence of the algicidal bacterium Kordia algicida OT-1.</title>
        <authorList>
            <person name="Lee H.S."/>
            <person name="Kang S.G."/>
            <person name="Kwon K.K."/>
            <person name="Lee J.H."/>
            <person name="Kim S.J."/>
        </authorList>
    </citation>
    <scope>NUCLEOTIDE SEQUENCE [LARGE SCALE GENOMIC DNA]</scope>
    <source>
        <strain evidence="1 2">OT-1</strain>
    </source>
</reference>